<accession>A0ACB6FMD5</accession>
<name>A0ACB6FMD5_9PLEO</name>
<evidence type="ECO:0000313" key="2">
    <source>
        <dbReference type="Proteomes" id="UP000293547"/>
    </source>
</evidence>
<comment type="caution">
    <text evidence="1">The sequence shown here is derived from an EMBL/GenBank/DDBJ whole genome shotgun (WGS) entry which is preliminary data.</text>
</comment>
<reference evidence="1 2" key="1">
    <citation type="journal article" date="2019" name="bioRxiv">
        <title>Genomics, evolutionary history and diagnostics of the Alternaria alternata species group including apple and Asian pear pathotypes.</title>
        <authorList>
            <person name="Armitage A.D."/>
            <person name="Cockerton H.M."/>
            <person name="Sreenivasaprasad S."/>
            <person name="Woodhall J.W."/>
            <person name="Lane C.R."/>
            <person name="Harrison R.J."/>
            <person name="Clarkson J.P."/>
        </authorList>
    </citation>
    <scope>NUCLEOTIDE SEQUENCE [LARGE SCALE GENOMIC DNA]</scope>
    <source>
        <strain evidence="1 2">FERA 650</strain>
    </source>
</reference>
<organism evidence="1 2">
    <name type="scientific">Alternaria gaisen</name>
    <dbReference type="NCBI Taxonomy" id="167740"/>
    <lineage>
        <taxon>Eukaryota</taxon>
        <taxon>Fungi</taxon>
        <taxon>Dikarya</taxon>
        <taxon>Ascomycota</taxon>
        <taxon>Pezizomycotina</taxon>
        <taxon>Dothideomycetes</taxon>
        <taxon>Pleosporomycetidae</taxon>
        <taxon>Pleosporales</taxon>
        <taxon>Pleosporineae</taxon>
        <taxon>Pleosporaceae</taxon>
        <taxon>Alternaria</taxon>
        <taxon>Alternaria sect. Alternaria</taxon>
    </lineage>
</organism>
<keyword evidence="2" id="KW-1185">Reference proteome</keyword>
<proteinExistence type="predicted"/>
<dbReference type="Proteomes" id="UP000293547">
    <property type="component" value="Unassembled WGS sequence"/>
</dbReference>
<evidence type="ECO:0000313" key="1">
    <source>
        <dbReference type="EMBL" id="KAB2105535.1"/>
    </source>
</evidence>
<protein>
    <submittedName>
        <fullName evidence="1">Uncharacterized protein</fullName>
    </submittedName>
</protein>
<gene>
    <name evidence="1" type="ORF">AG0111_0g6418</name>
</gene>
<sequence>MTSNNVFNLYSIDFSMQLFGSWPAKLPRFIYTFLSVVVTIVVACVGYSSLNDIISNSGAVIGYWSIVYFVLIFEESVIFRPVRGYGLAGWNDPRTLSMGIAAILSFCFGVVGAVVGTGQTLYTGPVAAMIGDYGGGIGTWLAFSFAAIVYAGMRYIEVRRFDR</sequence>
<dbReference type="EMBL" id="PDWZ02000005">
    <property type="protein sequence ID" value="KAB2105535.1"/>
    <property type="molecule type" value="Genomic_DNA"/>
</dbReference>